<dbReference type="InterPro" id="IPR041373">
    <property type="entry name" value="RT_RNaseH"/>
</dbReference>
<dbReference type="EMBL" id="AVOT02003524">
    <property type="protein sequence ID" value="MBW0473761.1"/>
    <property type="molecule type" value="Genomic_DNA"/>
</dbReference>
<dbReference type="InterPro" id="IPR043128">
    <property type="entry name" value="Rev_trsase/Diguanyl_cyclase"/>
</dbReference>
<dbReference type="GO" id="GO:0016787">
    <property type="term" value="F:hydrolase activity"/>
    <property type="evidence" value="ECO:0007669"/>
    <property type="project" value="UniProtKB-KW"/>
</dbReference>
<dbReference type="Proteomes" id="UP000765509">
    <property type="component" value="Unassembled WGS sequence"/>
</dbReference>
<evidence type="ECO:0000256" key="5">
    <source>
        <dbReference type="ARBA" id="ARBA00022801"/>
    </source>
</evidence>
<reference evidence="9" key="1">
    <citation type="submission" date="2021-03" db="EMBL/GenBank/DDBJ databases">
        <title>Draft genome sequence of rust myrtle Austropuccinia psidii MF-1, a brazilian biotype.</title>
        <authorList>
            <person name="Quecine M.C."/>
            <person name="Pachon D.M.R."/>
            <person name="Bonatelli M.L."/>
            <person name="Correr F.H."/>
            <person name="Franceschini L.M."/>
            <person name="Leite T.F."/>
            <person name="Margarido G.R.A."/>
            <person name="Almeida C.A."/>
            <person name="Ferrarezi J.A."/>
            <person name="Labate C.A."/>
        </authorList>
    </citation>
    <scope>NUCLEOTIDE SEQUENCE</scope>
    <source>
        <strain evidence="9">MF-1</strain>
    </source>
</reference>
<evidence type="ECO:0000256" key="1">
    <source>
        <dbReference type="ARBA" id="ARBA00022679"/>
    </source>
</evidence>
<evidence type="ECO:0000259" key="7">
    <source>
        <dbReference type="Pfam" id="PF00078"/>
    </source>
</evidence>
<keyword evidence="5" id="KW-0378">Hydrolase</keyword>
<gene>
    <name evidence="9" type="ORF">O181_013476</name>
</gene>
<dbReference type="Gene3D" id="3.10.10.10">
    <property type="entry name" value="HIV Type 1 Reverse Transcriptase, subunit A, domain 1"/>
    <property type="match status" value="1"/>
</dbReference>
<protein>
    <recommendedName>
        <fullName evidence="11">Reverse transcriptase RNase H-like domain-containing protein</fullName>
    </recommendedName>
</protein>
<dbReference type="GO" id="GO:0004519">
    <property type="term" value="F:endonuclease activity"/>
    <property type="evidence" value="ECO:0007669"/>
    <property type="project" value="UniProtKB-KW"/>
</dbReference>
<evidence type="ECO:0000313" key="9">
    <source>
        <dbReference type="EMBL" id="MBW0473761.1"/>
    </source>
</evidence>
<dbReference type="InterPro" id="IPR000477">
    <property type="entry name" value="RT_dom"/>
</dbReference>
<evidence type="ECO:0000313" key="10">
    <source>
        <dbReference type="Proteomes" id="UP000765509"/>
    </source>
</evidence>
<name>A0A9Q3BWG7_9BASI</name>
<keyword evidence="4" id="KW-0255">Endonuclease</keyword>
<dbReference type="AlphaFoldDB" id="A0A9Q3BWG7"/>
<dbReference type="PANTHER" id="PTHR37984">
    <property type="entry name" value="PROTEIN CBG26694"/>
    <property type="match status" value="1"/>
</dbReference>
<feature type="domain" description="Reverse transcriptase" evidence="7">
    <location>
        <begin position="192"/>
        <end position="287"/>
    </location>
</feature>
<keyword evidence="10" id="KW-1185">Reference proteome</keyword>
<proteinExistence type="predicted"/>
<sequence>MPQDTANKIFCKHTKDAQTFLVKPARGMEYIHGKATKMTGYIENAQQKLIIAGGAQCSIVSREYLDNHYQNWEKKIFSTKEKTSKGESGKMTFIGTIIKEIMIPQRRPNRPAFAIGEQTLGKIRGHDIELYLDVERSYPPILRRHLYSESLETRREIEKQINELLDINVIRKIGHNEILEIITPVLITWNNGKSRLYGHFRALNGYTKADRYPIPRIPHVLDKLEKSKYITSMDCMKGFHQNGVKPNYMKLLRIICHMGIYEYTRMSFGIKNAPAHFQRMMDTIFQEEILEGWLVLTFGQKELLEREHKVSGLSLSIDQNKTAAVLKKPVPKNINEIQYFLGFAIYQRNHIKNVAHIAISFYKFYIDAACSKGLRASLHQRQIVDGEPREGVICYISNMLEDSEARYGATHTEFVLIVWALENLHYDLEGAVFEADMH</sequence>
<evidence type="ECO:0000256" key="2">
    <source>
        <dbReference type="ARBA" id="ARBA00022695"/>
    </source>
</evidence>
<keyword evidence="3" id="KW-0540">Nuclease</keyword>
<accession>A0A9Q3BWG7</accession>
<dbReference type="Gene3D" id="3.30.70.270">
    <property type="match status" value="2"/>
</dbReference>
<keyword evidence="6" id="KW-0695">RNA-directed DNA polymerase</keyword>
<evidence type="ECO:0000256" key="6">
    <source>
        <dbReference type="ARBA" id="ARBA00022918"/>
    </source>
</evidence>
<evidence type="ECO:0008006" key="11">
    <source>
        <dbReference type="Google" id="ProtNLM"/>
    </source>
</evidence>
<dbReference type="SUPFAM" id="SSF56672">
    <property type="entry name" value="DNA/RNA polymerases"/>
    <property type="match status" value="1"/>
</dbReference>
<organism evidence="9 10">
    <name type="scientific">Austropuccinia psidii MF-1</name>
    <dbReference type="NCBI Taxonomy" id="1389203"/>
    <lineage>
        <taxon>Eukaryota</taxon>
        <taxon>Fungi</taxon>
        <taxon>Dikarya</taxon>
        <taxon>Basidiomycota</taxon>
        <taxon>Pucciniomycotina</taxon>
        <taxon>Pucciniomycetes</taxon>
        <taxon>Pucciniales</taxon>
        <taxon>Sphaerophragmiaceae</taxon>
        <taxon>Austropuccinia</taxon>
    </lineage>
</organism>
<evidence type="ECO:0000256" key="3">
    <source>
        <dbReference type="ARBA" id="ARBA00022722"/>
    </source>
</evidence>
<comment type="caution">
    <text evidence="9">The sequence shown here is derived from an EMBL/GenBank/DDBJ whole genome shotgun (WGS) entry which is preliminary data.</text>
</comment>
<dbReference type="InterPro" id="IPR043502">
    <property type="entry name" value="DNA/RNA_pol_sf"/>
</dbReference>
<dbReference type="CDD" id="cd01647">
    <property type="entry name" value="RT_LTR"/>
    <property type="match status" value="1"/>
</dbReference>
<keyword evidence="1" id="KW-0808">Transferase</keyword>
<dbReference type="Pfam" id="PF17917">
    <property type="entry name" value="RT_RNaseH"/>
    <property type="match status" value="1"/>
</dbReference>
<evidence type="ECO:0000256" key="4">
    <source>
        <dbReference type="ARBA" id="ARBA00022759"/>
    </source>
</evidence>
<dbReference type="Pfam" id="PF00078">
    <property type="entry name" value="RVT_1"/>
    <property type="match status" value="1"/>
</dbReference>
<dbReference type="PANTHER" id="PTHR37984:SF5">
    <property type="entry name" value="PROTEIN NYNRIN-LIKE"/>
    <property type="match status" value="1"/>
</dbReference>
<keyword evidence="2" id="KW-0548">Nucleotidyltransferase</keyword>
<dbReference type="InterPro" id="IPR050951">
    <property type="entry name" value="Retrovirus_Pol_polyprotein"/>
</dbReference>
<evidence type="ECO:0000259" key="8">
    <source>
        <dbReference type="Pfam" id="PF17917"/>
    </source>
</evidence>
<feature type="domain" description="Reverse transcriptase RNase H-like" evidence="8">
    <location>
        <begin position="366"/>
        <end position="433"/>
    </location>
</feature>
<dbReference type="GO" id="GO:0003964">
    <property type="term" value="F:RNA-directed DNA polymerase activity"/>
    <property type="evidence" value="ECO:0007669"/>
    <property type="project" value="UniProtKB-KW"/>
</dbReference>